<organism evidence="12 13">
    <name type="scientific">Ramazzottius varieornatus</name>
    <name type="common">Water bear</name>
    <name type="synonym">Tardigrade</name>
    <dbReference type="NCBI Taxonomy" id="947166"/>
    <lineage>
        <taxon>Eukaryota</taxon>
        <taxon>Metazoa</taxon>
        <taxon>Ecdysozoa</taxon>
        <taxon>Tardigrada</taxon>
        <taxon>Eutardigrada</taxon>
        <taxon>Parachela</taxon>
        <taxon>Hypsibioidea</taxon>
        <taxon>Ramazzottiidae</taxon>
        <taxon>Ramazzottius</taxon>
    </lineage>
</organism>
<evidence type="ECO:0000256" key="5">
    <source>
        <dbReference type="ARBA" id="ARBA00023180"/>
    </source>
</evidence>
<dbReference type="EMBL" id="BDGG01000001">
    <property type="protein sequence ID" value="GAU88605.1"/>
    <property type="molecule type" value="Genomic_DNA"/>
</dbReference>
<accession>A0A1D1UJP3</accession>
<feature type="domain" description="Ig-like" evidence="10">
    <location>
        <begin position="449"/>
        <end position="517"/>
    </location>
</feature>
<dbReference type="PROSITE" id="PS50853">
    <property type="entry name" value="FN3"/>
    <property type="match status" value="1"/>
</dbReference>
<dbReference type="SUPFAM" id="SSF48726">
    <property type="entry name" value="Immunoglobulin"/>
    <property type="match status" value="7"/>
</dbReference>
<name>A0A1D1UJP3_RAMVA</name>
<dbReference type="PANTHER" id="PTHR11640:SF31">
    <property type="entry name" value="IRREGULAR CHIASM C-ROUGHEST PROTEIN-RELATED"/>
    <property type="match status" value="1"/>
</dbReference>
<dbReference type="AlphaFoldDB" id="A0A1D1UJP3"/>
<feature type="signal peptide" evidence="9">
    <location>
        <begin position="1"/>
        <end position="25"/>
    </location>
</feature>
<dbReference type="GO" id="GO:0098609">
    <property type="term" value="P:cell-cell adhesion"/>
    <property type="evidence" value="ECO:0007669"/>
    <property type="project" value="TreeGrafter"/>
</dbReference>
<evidence type="ECO:0000313" key="12">
    <source>
        <dbReference type="EMBL" id="GAU88605.1"/>
    </source>
</evidence>
<keyword evidence="6" id="KW-0393">Immunoglobulin domain</keyword>
<dbReference type="PROSITE" id="PS50835">
    <property type="entry name" value="IG_LIKE"/>
    <property type="match status" value="7"/>
</dbReference>
<dbReference type="Pfam" id="PF08205">
    <property type="entry name" value="C2-set_2"/>
    <property type="match status" value="1"/>
</dbReference>
<keyword evidence="3 8" id="KW-0472">Membrane</keyword>
<dbReference type="Pfam" id="PF00041">
    <property type="entry name" value="fn3"/>
    <property type="match status" value="1"/>
</dbReference>
<keyword evidence="2" id="KW-0677">Repeat</keyword>
<reference evidence="12 13" key="1">
    <citation type="journal article" date="2016" name="Nat. Commun.">
        <title>Extremotolerant tardigrade genome and improved radiotolerance of human cultured cells by tardigrade-unique protein.</title>
        <authorList>
            <person name="Hashimoto T."/>
            <person name="Horikawa D.D."/>
            <person name="Saito Y."/>
            <person name="Kuwahara H."/>
            <person name="Kozuka-Hata H."/>
            <person name="Shin-I T."/>
            <person name="Minakuchi Y."/>
            <person name="Ohishi K."/>
            <person name="Motoyama A."/>
            <person name="Aizu T."/>
            <person name="Enomoto A."/>
            <person name="Kondo K."/>
            <person name="Tanaka S."/>
            <person name="Hara Y."/>
            <person name="Koshikawa S."/>
            <person name="Sagara H."/>
            <person name="Miura T."/>
            <person name="Yokobori S."/>
            <person name="Miyagawa K."/>
            <person name="Suzuki Y."/>
            <person name="Kubo T."/>
            <person name="Oyama M."/>
            <person name="Kohara Y."/>
            <person name="Fujiyama A."/>
            <person name="Arakawa K."/>
            <person name="Katayama T."/>
            <person name="Toyoda A."/>
            <person name="Kunieda T."/>
        </authorList>
    </citation>
    <scope>NUCLEOTIDE SEQUENCE [LARGE SCALE GENOMIC DNA]</scope>
    <source>
        <strain evidence="12 13">YOKOZUNA-1</strain>
    </source>
</reference>
<keyword evidence="4" id="KW-1015">Disulfide bond</keyword>
<dbReference type="Proteomes" id="UP000186922">
    <property type="component" value="Unassembled WGS sequence"/>
</dbReference>
<dbReference type="InterPro" id="IPR013098">
    <property type="entry name" value="Ig_I-set"/>
</dbReference>
<evidence type="ECO:0000256" key="1">
    <source>
        <dbReference type="ARBA" id="ARBA00004479"/>
    </source>
</evidence>
<dbReference type="STRING" id="947166.A0A1D1UJP3"/>
<evidence type="ECO:0000256" key="2">
    <source>
        <dbReference type="ARBA" id="ARBA00022737"/>
    </source>
</evidence>
<comment type="subcellular location">
    <subcellularLocation>
        <location evidence="1">Membrane</location>
        <topology evidence="1">Single-pass type I membrane protein</topology>
    </subcellularLocation>
</comment>
<evidence type="ECO:0000259" key="11">
    <source>
        <dbReference type="PROSITE" id="PS50853"/>
    </source>
</evidence>
<dbReference type="SUPFAM" id="SSF49265">
    <property type="entry name" value="Fibronectin type III"/>
    <property type="match status" value="1"/>
</dbReference>
<feature type="region of interest" description="Disordered" evidence="7">
    <location>
        <begin position="1136"/>
        <end position="1155"/>
    </location>
</feature>
<dbReference type="FunFam" id="2.60.40.10:FF:000032">
    <property type="entry name" value="palladin isoform X1"/>
    <property type="match status" value="1"/>
</dbReference>
<keyword evidence="9" id="KW-0732">Signal</keyword>
<dbReference type="InterPro" id="IPR013783">
    <property type="entry name" value="Ig-like_fold"/>
</dbReference>
<dbReference type="GO" id="GO:0050839">
    <property type="term" value="F:cell adhesion molecule binding"/>
    <property type="evidence" value="ECO:0007669"/>
    <property type="project" value="TreeGrafter"/>
</dbReference>
<feature type="domain" description="Ig-like" evidence="10">
    <location>
        <begin position="7"/>
        <end position="145"/>
    </location>
</feature>
<dbReference type="GO" id="GO:0005911">
    <property type="term" value="C:cell-cell junction"/>
    <property type="evidence" value="ECO:0007669"/>
    <property type="project" value="TreeGrafter"/>
</dbReference>
<evidence type="ECO:0000256" key="6">
    <source>
        <dbReference type="ARBA" id="ARBA00023319"/>
    </source>
</evidence>
<sequence length="1166" mass="127656">MGTAAFPAVAGFICLISSVLHAVQTQTMYLQGSPDLFVDPFGVIILSCQINPAELTGTGRYFVQWRSRVASTGEESTLVTFNSDTGIGFNSQEGITKLIPEPSTGRFDLKIGNTTYEAHDGDYYCEISLPERNGIKGRNLRTKIAHLYVKYQPQPPVVSFSPSANSLEENHKLVISCSSQGGNPPPQITWLRGTQILTNVINTPAANRAGFSKADLVLNLTKEDNGAVFTCKVMNPSLNTPLDKSTDPLNVKYKPRVKVGGFVGGVQDVPSSTPGLLAVEAGVEAKLTCSVDANPPVALPFWRKNGQVFSQSSFNYTFTQGTLTRDSAGEYSCVASNGVGSEEEGRIKVDVFYAPVVSVTPSVMALREGANGALQCKVDSNPKPVSIEWYRANGDRLAATEEVLSLSDVKRPEGGVYECRVKVVFEMSNGVKATREGRGSAKIDVQYRPGDAIIDPVAPRATVGNVISLRCSAPDAGLPAAQFRWRKLDGRNGIAASGQYFNLTDAKLDDNGDYECTPFNEIGEGTPKVITVEVSEAVSWTSDNAFQPTIVRKISEKPMSLSCAARGRPAPSFVWLKDGVQIPEDDKFYKVATAEPGIVDRYSFVTRSELQFEGPARTELFSSNDTLQRTDRGRYQCKAINDAGQPIVHESHLQIMYPPEFVNRHSHIATDVSPQASAKLECLVESNPEPTITWSRNNQPIQSFTGRLRVEAVQNISAETYKIVLTIDQPDESDLGEYQCSAKNLIGDNSKTFNLVRRSIPEPARNLKQKDLAYNAVTLTWDSGFDGGYPQKFTVVMTRPDGSGQEYPIGSDVSEYRVTGLVPMNSYTFKLRSENQLGHSKGTSENIDIITPVKPVLPEDIPFPSSLKYDASSGTVNFAVKESPKVQELCAMVEVLKANTWTPISRCVPLKNNQGSYRIAGPAQPQQVRLRYCAYNSQTVCGPFVDENTVLQQASTAAAPRLDIILPIVLILALGLVSCMIFIMCRRRSRRTPIKVAKTSNLTLASTGSSQHENDAGFYADGYADKHLHETGGQIYASHASAKLPPTYMDNSPYSNGLLYSQAAGNYNQSLMETNNHYKPHMMDHNGAVYSTGNTYMQSYPSYDEGYGHQHSPLESNYTQMPVEVNGLPDPYEEYEKTPSFGEESLESGYSTSNSRGRKVIREIIV</sequence>
<feature type="domain" description="Ig-like" evidence="10">
    <location>
        <begin position="270"/>
        <end position="348"/>
    </location>
</feature>
<keyword evidence="8" id="KW-0812">Transmembrane</keyword>
<dbReference type="PANTHER" id="PTHR11640">
    <property type="entry name" value="NEPHRIN"/>
    <property type="match status" value="1"/>
</dbReference>
<keyword evidence="8" id="KW-1133">Transmembrane helix</keyword>
<evidence type="ECO:0000259" key="10">
    <source>
        <dbReference type="PROSITE" id="PS50835"/>
    </source>
</evidence>
<feature type="domain" description="Fibronectin type-III" evidence="11">
    <location>
        <begin position="763"/>
        <end position="856"/>
    </location>
</feature>
<protein>
    <submittedName>
        <fullName evidence="12">Uncharacterized protein</fullName>
    </submittedName>
</protein>
<dbReference type="InterPro" id="IPR003961">
    <property type="entry name" value="FN3_dom"/>
</dbReference>
<evidence type="ECO:0000256" key="3">
    <source>
        <dbReference type="ARBA" id="ARBA00023136"/>
    </source>
</evidence>
<dbReference type="InterPro" id="IPR036179">
    <property type="entry name" value="Ig-like_dom_sf"/>
</dbReference>
<feature type="domain" description="Ig-like" evidence="10">
    <location>
        <begin position="527"/>
        <end position="654"/>
    </location>
</feature>
<feature type="domain" description="Ig-like" evidence="10">
    <location>
        <begin position="659"/>
        <end position="754"/>
    </location>
</feature>
<keyword evidence="13" id="KW-1185">Reference proteome</keyword>
<dbReference type="SMART" id="SM00060">
    <property type="entry name" value="FN3"/>
    <property type="match status" value="1"/>
</dbReference>
<dbReference type="InterPro" id="IPR003598">
    <property type="entry name" value="Ig_sub2"/>
</dbReference>
<gene>
    <name evidence="12" type="primary">RvY_01275-1</name>
    <name evidence="12" type="synonym">RvY_01275.1</name>
    <name evidence="12" type="ORF">RvY_01275</name>
</gene>
<feature type="domain" description="Ig-like" evidence="10">
    <location>
        <begin position="155"/>
        <end position="250"/>
    </location>
</feature>
<feature type="domain" description="Ig-like" evidence="10">
    <location>
        <begin position="355"/>
        <end position="421"/>
    </location>
</feature>
<feature type="chain" id="PRO_5008897275" evidence="9">
    <location>
        <begin position="26"/>
        <end position="1166"/>
    </location>
</feature>
<evidence type="ECO:0000256" key="9">
    <source>
        <dbReference type="SAM" id="SignalP"/>
    </source>
</evidence>
<dbReference type="SMART" id="SM00408">
    <property type="entry name" value="IGc2"/>
    <property type="match status" value="6"/>
</dbReference>
<dbReference type="InterPro" id="IPR036116">
    <property type="entry name" value="FN3_sf"/>
</dbReference>
<evidence type="ECO:0000256" key="8">
    <source>
        <dbReference type="SAM" id="Phobius"/>
    </source>
</evidence>
<evidence type="ECO:0000256" key="4">
    <source>
        <dbReference type="ARBA" id="ARBA00023157"/>
    </source>
</evidence>
<proteinExistence type="predicted"/>
<dbReference type="SMART" id="SM00409">
    <property type="entry name" value="IG"/>
    <property type="match status" value="7"/>
</dbReference>
<feature type="transmembrane region" description="Helical" evidence="8">
    <location>
        <begin position="964"/>
        <end position="985"/>
    </location>
</feature>
<dbReference type="InterPro" id="IPR007110">
    <property type="entry name" value="Ig-like_dom"/>
</dbReference>
<dbReference type="InterPro" id="IPR013162">
    <property type="entry name" value="CD80_C2-set"/>
</dbReference>
<dbReference type="Pfam" id="PF07679">
    <property type="entry name" value="I-set"/>
    <property type="match status" value="2"/>
</dbReference>
<dbReference type="Pfam" id="PF13927">
    <property type="entry name" value="Ig_3"/>
    <property type="match status" value="2"/>
</dbReference>
<evidence type="ECO:0000256" key="7">
    <source>
        <dbReference type="SAM" id="MobiDB-lite"/>
    </source>
</evidence>
<dbReference type="Gene3D" id="2.60.40.10">
    <property type="entry name" value="Immunoglobulins"/>
    <property type="match status" value="8"/>
</dbReference>
<dbReference type="CDD" id="cd00063">
    <property type="entry name" value="FN3"/>
    <property type="match status" value="1"/>
</dbReference>
<comment type="caution">
    <text evidence="12">The sequence shown here is derived from an EMBL/GenBank/DDBJ whole genome shotgun (WGS) entry which is preliminary data.</text>
</comment>
<keyword evidence="5" id="KW-0325">Glycoprotein</keyword>
<dbReference type="OrthoDB" id="5857426at2759"/>
<dbReference type="InterPro" id="IPR051275">
    <property type="entry name" value="Cell_adhesion_signaling"/>
</dbReference>
<evidence type="ECO:0000313" key="13">
    <source>
        <dbReference type="Proteomes" id="UP000186922"/>
    </source>
</evidence>
<dbReference type="GO" id="GO:0005886">
    <property type="term" value="C:plasma membrane"/>
    <property type="evidence" value="ECO:0007669"/>
    <property type="project" value="TreeGrafter"/>
</dbReference>
<dbReference type="InterPro" id="IPR003599">
    <property type="entry name" value="Ig_sub"/>
</dbReference>